<reference evidence="2 3" key="1">
    <citation type="submission" date="2019-06" db="EMBL/GenBank/DDBJ databases">
        <title>Sequencing the genomes of 1000 actinobacteria strains.</title>
        <authorList>
            <person name="Klenk H.-P."/>
        </authorList>
    </citation>
    <scope>NUCLEOTIDE SEQUENCE [LARGE SCALE GENOMIC DNA]</scope>
    <source>
        <strain evidence="2 3">DSM 8803</strain>
    </source>
</reference>
<feature type="transmembrane region" description="Helical" evidence="1">
    <location>
        <begin position="1042"/>
        <end position="1063"/>
    </location>
</feature>
<keyword evidence="1" id="KW-0812">Transmembrane</keyword>
<comment type="caution">
    <text evidence="2">The sequence shown here is derived from an EMBL/GenBank/DDBJ whole genome shotgun (WGS) entry which is preliminary data.</text>
</comment>
<evidence type="ECO:0000256" key="1">
    <source>
        <dbReference type="SAM" id="Phobius"/>
    </source>
</evidence>
<dbReference type="AlphaFoldDB" id="A0A542Y6I3"/>
<protein>
    <recommendedName>
        <fullName evidence="4">LPXTG-motif cell wall-anchored protein</fullName>
    </recommendedName>
</protein>
<accession>A0A542Y6I3</accession>
<sequence>MQPQLALNRRQRRRLGKPVAVLLAGLVLASSVGTFDVFQQPTAAHAISEGAGVNTMGGFVGGFQHSNGQIVFCVEMGMPPQMGINPALGATATLPAYTATEFHSGVGNWTNIQAPALSGNGLKTMNKVMSKYGQTANANQAAAVQIAIWEIRAAGANASYQSMLSAMKGAVDPSIVSNAMAMIKEAQASDAAENAPGDPRIFGTGAYKGHVVVDPGTTELTVTNGIFDATGSNKITFPGGTKTVQTVAWTGKAPYNDEDWGRYYRVTINGKYQYQSSPAEVSFGHPGGYGQGIASGTASKPVTGNYKAVYVDPDTLWSPVLTTETPSKFVKRGESFSDTITFGIADGSNPWRQAIRADGSTQFAPIKAEGTLYGPFLQDPALNPSATPPKGAPVAATASVATDSKKGPGTYTVEKVGKSEEAGYYSWVWKIQGSDQLASVVSPKSGLEGSLPKDYFFTDGFGQASEGQLTPTELRWSTKVAKKQVSIGGRVTDDVDVTLQNGGWLQNAEGNRTPFTLRGTVYLADKKPVQQPVAPEGAQVLTTMKQTVDSVAKFTSKDIKVPLNTKAKYATVQWCLVDEDQTDDAKGKAEEWCDDYGVPSETFKIVGPEVETQAIEKGSVAGTIHDVATVTGGLPENAKTEIEFELFLKPEAGQPKYDKNWKPILDENGETDLWTEDEVADPAAVCEAQPVAKTDRVEVTKLGEVKSPDVFTHSAGTSYWVESTIITPKDPKDGGEFEYSRGRCGIPNETTVIEGPEVETQAIEKGEVAGTIHDVAEVTGTLPNASKTEIEFELFLKPEAGQPKYDENWEAIVDENGEVVLWTEDEVADPAAVCEAQPVAKTDRVEVTELGEVKSPDVFTHSAGTSYWVESTIITPNDPKNGEEFEYSRGRCGIPNETTLIEEPKVRTEGKTVTVGDEIWDTAFTSEHGDLSELKDVEYKITFKAYTREDGKDMVCSPENEIKDFEDKTGVLVSEPGKYESSKVKTTEKHIGLGGYQETLIRVEKGTEIEVAVGKCGEPSENLEVRKKPVVPGPLASTGGNVALLAGLGGGVLLLGAAAVLAAKRRGRAAGAEEVIATN</sequence>
<dbReference type="EMBL" id="VFON01000001">
    <property type="protein sequence ID" value="TQL43691.1"/>
    <property type="molecule type" value="Genomic_DNA"/>
</dbReference>
<proteinExistence type="predicted"/>
<evidence type="ECO:0000313" key="2">
    <source>
        <dbReference type="EMBL" id="TQL43691.1"/>
    </source>
</evidence>
<keyword evidence="1" id="KW-1133">Transmembrane helix</keyword>
<name>A0A542Y6I3_9MICO</name>
<gene>
    <name evidence="2" type="ORF">FB468_1721</name>
</gene>
<evidence type="ECO:0000313" key="3">
    <source>
        <dbReference type="Proteomes" id="UP000319094"/>
    </source>
</evidence>
<evidence type="ECO:0008006" key="4">
    <source>
        <dbReference type="Google" id="ProtNLM"/>
    </source>
</evidence>
<keyword evidence="3" id="KW-1185">Reference proteome</keyword>
<dbReference type="Proteomes" id="UP000319094">
    <property type="component" value="Unassembled WGS sequence"/>
</dbReference>
<organism evidence="2 3">
    <name type="scientific">Leucobacter komagatae</name>
    <dbReference type="NCBI Taxonomy" id="55969"/>
    <lineage>
        <taxon>Bacteria</taxon>
        <taxon>Bacillati</taxon>
        <taxon>Actinomycetota</taxon>
        <taxon>Actinomycetes</taxon>
        <taxon>Micrococcales</taxon>
        <taxon>Microbacteriaceae</taxon>
        <taxon>Leucobacter</taxon>
    </lineage>
</organism>
<keyword evidence="1" id="KW-0472">Membrane</keyword>